<dbReference type="SUPFAM" id="SSF56784">
    <property type="entry name" value="HAD-like"/>
    <property type="match status" value="1"/>
</dbReference>
<reference evidence="1" key="1">
    <citation type="submission" date="2020-05" db="EMBL/GenBank/DDBJ databases">
        <authorList>
            <person name="Chiriac C."/>
            <person name="Salcher M."/>
            <person name="Ghai R."/>
            <person name="Kavagutti S V."/>
        </authorList>
    </citation>
    <scope>NUCLEOTIDE SEQUENCE</scope>
</reference>
<dbReference type="InterPro" id="IPR036412">
    <property type="entry name" value="HAD-like_sf"/>
</dbReference>
<protein>
    <submittedName>
        <fullName evidence="1">Uncharacterized protein</fullName>
    </submittedName>
</protein>
<sequence>MIKLIFLDIDGVLNSNRYMKSPQYFDETKDYDPRGMEIINKAHHTHLNPEAVRLVNLLVDKTGAEVILSSTWRNRYSIDEMNAMLSMRGATFKIVGITPVFFSFRGRGGEIKDFLEDLDGEITFVILDDINQFHDYGFDEQFIQTTEEDGLTMAHIERAIKVLNG</sequence>
<dbReference type="Pfam" id="PF18143">
    <property type="entry name" value="HAD_SAK_2"/>
    <property type="match status" value="1"/>
</dbReference>
<accession>A0A6J5RL24</accession>
<gene>
    <name evidence="1" type="ORF">UFOVP1290_292</name>
</gene>
<dbReference type="EMBL" id="LR797252">
    <property type="protein sequence ID" value="CAB4196772.1"/>
    <property type="molecule type" value="Genomic_DNA"/>
</dbReference>
<evidence type="ECO:0000313" key="1">
    <source>
        <dbReference type="EMBL" id="CAB4196772.1"/>
    </source>
</evidence>
<name>A0A6J5RL24_9CAUD</name>
<proteinExistence type="predicted"/>
<organism evidence="1">
    <name type="scientific">uncultured Caudovirales phage</name>
    <dbReference type="NCBI Taxonomy" id="2100421"/>
    <lineage>
        <taxon>Viruses</taxon>
        <taxon>Duplodnaviria</taxon>
        <taxon>Heunggongvirae</taxon>
        <taxon>Uroviricota</taxon>
        <taxon>Caudoviricetes</taxon>
        <taxon>Peduoviridae</taxon>
        <taxon>Maltschvirus</taxon>
        <taxon>Maltschvirus maltsch</taxon>
    </lineage>
</organism>